<dbReference type="Proteomes" id="UP001211987">
    <property type="component" value="Unassembled WGS sequence"/>
</dbReference>
<name>A0AB35IR82_9FIRM</name>
<dbReference type="InterPro" id="IPR009061">
    <property type="entry name" value="DNA-bd_dom_put_sf"/>
</dbReference>
<dbReference type="EMBL" id="JAQLKE010000043">
    <property type="protein sequence ID" value="MDB7085536.1"/>
    <property type="molecule type" value="Genomic_DNA"/>
</dbReference>
<feature type="domain" description="HTH merR-type" evidence="1">
    <location>
        <begin position="8"/>
        <end position="56"/>
    </location>
</feature>
<evidence type="ECO:0000313" key="2">
    <source>
        <dbReference type="EMBL" id="MDB7085536.1"/>
    </source>
</evidence>
<reference evidence="2" key="1">
    <citation type="submission" date="2023-01" db="EMBL/GenBank/DDBJ databases">
        <title>Human gut microbiome strain richness.</title>
        <authorList>
            <person name="Chen-Liaw A."/>
        </authorList>
    </citation>
    <scope>NUCLEOTIDE SEQUENCE</scope>
    <source>
        <strain evidence="2">1001217st2_G6_1001217B_191108</strain>
    </source>
</reference>
<proteinExistence type="predicted"/>
<dbReference type="GO" id="GO:0003677">
    <property type="term" value="F:DNA binding"/>
    <property type="evidence" value="ECO:0007669"/>
    <property type="project" value="InterPro"/>
</dbReference>
<dbReference type="SUPFAM" id="SSF46955">
    <property type="entry name" value="Putative DNA-binding domain"/>
    <property type="match status" value="1"/>
</dbReference>
<evidence type="ECO:0000313" key="3">
    <source>
        <dbReference type="Proteomes" id="UP001211987"/>
    </source>
</evidence>
<sequence length="56" mass="6833">MKKAVKRLMTTARFAKLHKLNKRILHYFDEIGLFRPLTKTNYDYRYYDGSQSIDFE</sequence>
<accession>A0AB35IR82</accession>
<organism evidence="2 3">
    <name type="scientific">Thomasclavelia ramosa</name>
    <dbReference type="NCBI Taxonomy" id="1547"/>
    <lineage>
        <taxon>Bacteria</taxon>
        <taxon>Bacillati</taxon>
        <taxon>Bacillota</taxon>
        <taxon>Erysipelotrichia</taxon>
        <taxon>Erysipelotrichales</taxon>
        <taxon>Coprobacillaceae</taxon>
        <taxon>Thomasclavelia</taxon>
    </lineage>
</organism>
<dbReference type="RefSeq" id="WP_272019257.1">
    <property type="nucleotide sequence ID" value="NZ_JAQLKE010000043.1"/>
</dbReference>
<protein>
    <submittedName>
        <fullName evidence="2">MerR family transcriptional regulator</fullName>
    </submittedName>
</protein>
<dbReference type="AlphaFoldDB" id="A0AB35IR82"/>
<dbReference type="PROSITE" id="PS50937">
    <property type="entry name" value="HTH_MERR_2"/>
    <property type="match status" value="1"/>
</dbReference>
<gene>
    <name evidence="2" type="ORF">PM738_17165</name>
</gene>
<evidence type="ECO:0000259" key="1">
    <source>
        <dbReference type="PROSITE" id="PS50937"/>
    </source>
</evidence>
<dbReference type="Pfam" id="PF13411">
    <property type="entry name" value="MerR_1"/>
    <property type="match status" value="1"/>
</dbReference>
<dbReference type="GO" id="GO:0006355">
    <property type="term" value="P:regulation of DNA-templated transcription"/>
    <property type="evidence" value="ECO:0007669"/>
    <property type="project" value="InterPro"/>
</dbReference>
<comment type="caution">
    <text evidence="2">The sequence shown here is derived from an EMBL/GenBank/DDBJ whole genome shotgun (WGS) entry which is preliminary data.</text>
</comment>
<dbReference type="InterPro" id="IPR000551">
    <property type="entry name" value="MerR-type_HTH_dom"/>
</dbReference>
<dbReference type="Gene3D" id="1.10.1660.10">
    <property type="match status" value="1"/>
</dbReference>